<keyword evidence="4 14" id="KW-0679">Respiratory chain</keyword>
<dbReference type="GO" id="GO:0042773">
    <property type="term" value="P:ATP synthesis coupled electron transport"/>
    <property type="evidence" value="ECO:0007669"/>
    <property type="project" value="TreeGrafter"/>
</dbReference>
<evidence type="ECO:0000313" key="20">
    <source>
        <dbReference type="Proteomes" id="UP000447833"/>
    </source>
</evidence>
<dbReference type="GO" id="GO:0005886">
    <property type="term" value="C:plasma membrane"/>
    <property type="evidence" value="ECO:0007669"/>
    <property type="project" value="UniProtKB-SubCell"/>
</dbReference>
<dbReference type="PROSITE" id="PS50857">
    <property type="entry name" value="COX2_CUA"/>
    <property type="match status" value="1"/>
</dbReference>
<dbReference type="NCBIfam" id="TIGR02866">
    <property type="entry name" value="CoxB"/>
    <property type="match status" value="1"/>
</dbReference>
<dbReference type="GO" id="GO:0004129">
    <property type="term" value="F:cytochrome-c oxidase activity"/>
    <property type="evidence" value="ECO:0007669"/>
    <property type="project" value="UniProtKB-EC"/>
</dbReference>
<sequence>MIQNWKEIKRMLFRYSLFVIVIISASGCSNIAVLNPKGSEAQSELNLLYLSLALMSIVLLVVFTLFTRFLMKYRERPGQENDFPTQVNGNKKLEITWVIIPIVILIILAVPTFATTYQLDNKAEIVREPLEINVTAQQYKWKFHYPEHDITLENEVKLPVDRPVVFTLHSKDVIHSFWIPQLGGKKDVLPNQENKLTLTPLETGVYDGKCAELCGANHALMTFDTTVIEQEAFNQWTRVADIQED</sequence>
<comment type="subcellular location">
    <subcellularLocation>
        <location evidence="14">Cell membrane</location>
        <topology evidence="14">Multi-pass membrane protein</topology>
    </subcellularLocation>
    <subcellularLocation>
        <location evidence="1">Membrane</location>
        <topology evidence="1">Multi-pass membrane protein</topology>
    </subcellularLocation>
</comment>
<proteinExistence type="inferred from homology"/>
<keyword evidence="10 15" id="KW-0186">Copper</keyword>
<evidence type="ECO:0000256" key="12">
    <source>
        <dbReference type="ARBA" id="ARBA00024688"/>
    </source>
</evidence>
<evidence type="ECO:0000256" key="11">
    <source>
        <dbReference type="ARBA" id="ARBA00023136"/>
    </source>
</evidence>
<comment type="caution">
    <text evidence="19">The sequence shown here is derived from an EMBL/GenBank/DDBJ whole genome shotgun (WGS) entry which is preliminary data.</text>
</comment>
<evidence type="ECO:0000256" key="5">
    <source>
        <dbReference type="ARBA" id="ARBA00022692"/>
    </source>
</evidence>
<evidence type="ECO:0000256" key="2">
    <source>
        <dbReference type="ARBA" id="ARBA00007866"/>
    </source>
</evidence>
<gene>
    <name evidence="19" type="primary">coxB</name>
    <name evidence="19" type="ORF">GLW07_07820</name>
</gene>
<protein>
    <recommendedName>
        <fullName evidence="15">Cytochrome c oxidase subunit 2</fullName>
        <ecNumber evidence="15">7.1.1.9</ecNumber>
    </recommendedName>
</protein>
<feature type="transmembrane region" description="Helical" evidence="16">
    <location>
        <begin position="12"/>
        <end position="34"/>
    </location>
</feature>
<dbReference type="GO" id="GO:0005507">
    <property type="term" value="F:copper ion binding"/>
    <property type="evidence" value="ECO:0007669"/>
    <property type="project" value="InterPro"/>
</dbReference>
<comment type="cofactor">
    <cofactor evidence="15">
        <name>Cu cation</name>
        <dbReference type="ChEBI" id="CHEBI:23378"/>
    </cofactor>
    <text evidence="15">Binds a copper A center.</text>
</comment>
<evidence type="ECO:0000256" key="8">
    <source>
        <dbReference type="ARBA" id="ARBA00022982"/>
    </source>
</evidence>
<evidence type="ECO:0000256" key="9">
    <source>
        <dbReference type="ARBA" id="ARBA00022989"/>
    </source>
</evidence>
<dbReference type="SUPFAM" id="SSF49503">
    <property type="entry name" value="Cupredoxins"/>
    <property type="match status" value="1"/>
</dbReference>
<dbReference type="InterPro" id="IPR011759">
    <property type="entry name" value="Cyt_c_oxidase_su2_TM_dom"/>
</dbReference>
<accession>A0A845EXG8</accession>
<feature type="domain" description="Cytochrome oxidase subunit II transmembrane region profile" evidence="18">
    <location>
        <begin position="25"/>
        <end position="123"/>
    </location>
</feature>
<keyword evidence="7" id="KW-1278">Translocase</keyword>
<evidence type="ECO:0000256" key="14">
    <source>
        <dbReference type="RuleBase" id="RU000456"/>
    </source>
</evidence>
<evidence type="ECO:0000256" key="13">
    <source>
        <dbReference type="ARBA" id="ARBA00047816"/>
    </source>
</evidence>
<evidence type="ECO:0000256" key="16">
    <source>
        <dbReference type="SAM" id="Phobius"/>
    </source>
</evidence>
<dbReference type="InterPro" id="IPR014222">
    <property type="entry name" value="Cyt_c_oxidase_su2"/>
</dbReference>
<evidence type="ECO:0000259" key="17">
    <source>
        <dbReference type="PROSITE" id="PS50857"/>
    </source>
</evidence>
<feature type="domain" description="Cytochrome oxidase subunit II copper A binding" evidence="17">
    <location>
        <begin position="127"/>
        <end position="239"/>
    </location>
</feature>
<dbReference type="InterPro" id="IPR036257">
    <property type="entry name" value="Cyt_c_oxidase_su2_TM_sf"/>
</dbReference>
<evidence type="ECO:0000313" key="19">
    <source>
        <dbReference type="EMBL" id="MYL63262.1"/>
    </source>
</evidence>
<dbReference type="PANTHER" id="PTHR22888">
    <property type="entry name" value="CYTOCHROME C OXIDASE, SUBUNIT II"/>
    <property type="match status" value="1"/>
</dbReference>
<dbReference type="PANTHER" id="PTHR22888:SF18">
    <property type="entry name" value="CYTOCHROME BO(3) UBIQUINOL OXIDASE SUBUNIT 2"/>
    <property type="match status" value="1"/>
</dbReference>
<feature type="transmembrane region" description="Helical" evidence="16">
    <location>
        <begin position="95"/>
        <end position="114"/>
    </location>
</feature>
<dbReference type="EMBL" id="WMEY01000002">
    <property type="protein sequence ID" value="MYL63262.1"/>
    <property type="molecule type" value="Genomic_DNA"/>
</dbReference>
<keyword evidence="11 16" id="KW-0472">Membrane</keyword>
<comment type="function">
    <text evidence="12 15">Subunits I and II form the functional core of the enzyme complex. Electrons originating in cytochrome c are transferred via heme a and Cu(A) to the binuclear center formed by heme a3 and Cu(B).</text>
</comment>
<evidence type="ECO:0000256" key="6">
    <source>
        <dbReference type="ARBA" id="ARBA00022723"/>
    </source>
</evidence>
<keyword evidence="3 14" id="KW-0813">Transport</keyword>
<name>A0A845EXG8_9BACL</name>
<evidence type="ECO:0000256" key="7">
    <source>
        <dbReference type="ARBA" id="ARBA00022967"/>
    </source>
</evidence>
<evidence type="ECO:0000256" key="4">
    <source>
        <dbReference type="ARBA" id="ARBA00022660"/>
    </source>
</evidence>
<dbReference type="GO" id="GO:0016491">
    <property type="term" value="F:oxidoreductase activity"/>
    <property type="evidence" value="ECO:0007669"/>
    <property type="project" value="UniProtKB-KW"/>
</dbReference>
<dbReference type="Pfam" id="PF00116">
    <property type="entry name" value="COX2"/>
    <property type="match status" value="1"/>
</dbReference>
<evidence type="ECO:0000256" key="15">
    <source>
        <dbReference type="RuleBase" id="RU004024"/>
    </source>
</evidence>
<reference evidence="19 20" key="1">
    <citation type="submission" date="2019-11" db="EMBL/GenBank/DDBJ databases">
        <title>Genome sequences of 17 halophilic strains isolated from different environments.</title>
        <authorList>
            <person name="Furrow R.E."/>
        </authorList>
    </citation>
    <scope>NUCLEOTIDE SEQUENCE [LARGE SCALE GENOMIC DNA]</scope>
    <source>
        <strain evidence="19 20">22506_14_FS</strain>
    </source>
</reference>
<dbReference type="Pfam" id="PF02790">
    <property type="entry name" value="COX2_TM"/>
    <property type="match status" value="1"/>
</dbReference>
<dbReference type="PROSITE" id="PS51257">
    <property type="entry name" value="PROKAR_LIPOPROTEIN"/>
    <property type="match status" value="1"/>
</dbReference>
<dbReference type="Gene3D" id="2.60.40.420">
    <property type="entry name" value="Cupredoxins - blue copper proteins"/>
    <property type="match status" value="1"/>
</dbReference>
<dbReference type="SUPFAM" id="SSF81464">
    <property type="entry name" value="Cytochrome c oxidase subunit II-like, transmembrane region"/>
    <property type="match status" value="1"/>
</dbReference>
<dbReference type="AlphaFoldDB" id="A0A845EXG8"/>
<keyword evidence="8 14" id="KW-0249">Electron transport</keyword>
<keyword evidence="19" id="KW-0560">Oxidoreductase</keyword>
<evidence type="ECO:0000256" key="3">
    <source>
        <dbReference type="ARBA" id="ARBA00022448"/>
    </source>
</evidence>
<comment type="similarity">
    <text evidence="2 14">Belongs to the cytochrome c oxidase subunit 2 family.</text>
</comment>
<dbReference type="InterPro" id="IPR002429">
    <property type="entry name" value="CcO_II-like_C"/>
</dbReference>
<dbReference type="InterPro" id="IPR045187">
    <property type="entry name" value="CcO_II"/>
</dbReference>
<dbReference type="PROSITE" id="PS00078">
    <property type="entry name" value="COX2"/>
    <property type="match status" value="1"/>
</dbReference>
<comment type="catalytic activity">
    <reaction evidence="13 15">
        <text>4 Fe(II)-[cytochrome c] + O2 + 8 H(+)(in) = 4 Fe(III)-[cytochrome c] + 2 H2O + 4 H(+)(out)</text>
        <dbReference type="Rhea" id="RHEA:11436"/>
        <dbReference type="Rhea" id="RHEA-COMP:10350"/>
        <dbReference type="Rhea" id="RHEA-COMP:14399"/>
        <dbReference type="ChEBI" id="CHEBI:15377"/>
        <dbReference type="ChEBI" id="CHEBI:15378"/>
        <dbReference type="ChEBI" id="CHEBI:15379"/>
        <dbReference type="ChEBI" id="CHEBI:29033"/>
        <dbReference type="ChEBI" id="CHEBI:29034"/>
        <dbReference type="EC" id="7.1.1.9"/>
    </reaction>
</comment>
<keyword evidence="5 14" id="KW-0812">Transmembrane</keyword>
<feature type="transmembrane region" description="Helical" evidence="16">
    <location>
        <begin position="46"/>
        <end position="66"/>
    </location>
</feature>
<evidence type="ECO:0000256" key="1">
    <source>
        <dbReference type="ARBA" id="ARBA00004141"/>
    </source>
</evidence>
<dbReference type="Proteomes" id="UP000447833">
    <property type="component" value="Unassembled WGS sequence"/>
</dbReference>
<keyword evidence="9 16" id="KW-1133">Transmembrane helix</keyword>
<dbReference type="InterPro" id="IPR001505">
    <property type="entry name" value="Copper_CuA"/>
</dbReference>
<evidence type="ECO:0000259" key="18">
    <source>
        <dbReference type="PROSITE" id="PS50999"/>
    </source>
</evidence>
<evidence type="ECO:0000256" key="10">
    <source>
        <dbReference type="ARBA" id="ARBA00023008"/>
    </source>
</evidence>
<dbReference type="Gene3D" id="1.10.287.90">
    <property type="match status" value="1"/>
</dbReference>
<dbReference type="EC" id="7.1.1.9" evidence="15"/>
<dbReference type="InterPro" id="IPR008972">
    <property type="entry name" value="Cupredoxin"/>
</dbReference>
<dbReference type="PRINTS" id="PR01166">
    <property type="entry name" value="CYCOXIDASEII"/>
</dbReference>
<dbReference type="PROSITE" id="PS50999">
    <property type="entry name" value="COX2_TM"/>
    <property type="match status" value="1"/>
</dbReference>
<keyword evidence="6 15" id="KW-0479">Metal-binding</keyword>
<organism evidence="19 20">
    <name type="scientific">Guptibacillus hwajinpoensis</name>
    <dbReference type="NCBI Taxonomy" id="208199"/>
    <lineage>
        <taxon>Bacteria</taxon>
        <taxon>Bacillati</taxon>
        <taxon>Bacillota</taxon>
        <taxon>Bacilli</taxon>
        <taxon>Bacillales</taxon>
        <taxon>Guptibacillaceae</taxon>
        <taxon>Guptibacillus</taxon>
    </lineage>
</organism>